<accession>A0ACC6L4X1</accession>
<dbReference type="Proteomes" id="UP001246858">
    <property type="component" value="Unassembled WGS sequence"/>
</dbReference>
<organism evidence="1 2">
    <name type="scientific">Pedobacter africanus</name>
    <dbReference type="NCBI Taxonomy" id="151894"/>
    <lineage>
        <taxon>Bacteria</taxon>
        <taxon>Pseudomonadati</taxon>
        <taxon>Bacteroidota</taxon>
        <taxon>Sphingobacteriia</taxon>
        <taxon>Sphingobacteriales</taxon>
        <taxon>Sphingobacteriaceae</taxon>
        <taxon>Pedobacter</taxon>
    </lineage>
</organism>
<dbReference type="EMBL" id="JAVDTF010000007">
    <property type="protein sequence ID" value="MDR6786470.1"/>
    <property type="molecule type" value="Genomic_DNA"/>
</dbReference>
<evidence type="ECO:0000313" key="2">
    <source>
        <dbReference type="Proteomes" id="UP001246858"/>
    </source>
</evidence>
<name>A0ACC6L4X1_9SPHI</name>
<reference evidence="1" key="1">
    <citation type="submission" date="2023-07" db="EMBL/GenBank/DDBJ databases">
        <title>Sorghum-associated microbial communities from plants grown in Nebraska, USA.</title>
        <authorList>
            <person name="Schachtman D."/>
        </authorList>
    </citation>
    <scope>NUCLEOTIDE SEQUENCE</scope>
    <source>
        <strain evidence="1">2697</strain>
    </source>
</reference>
<sequence>MPVKNFKTLSKAEMKKVKGGLDCSTVYKLAKTSAIH</sequence>
<evidence type="ECO:0000313" key="1">
    <source>
        <dbReference type="EMBL" id="MDR6786470.1"/>
    </source>
</evidence>
<protein>
    <submittedName>
        <fullName evidence="1">Bacteriocin-like protein</fullName>
    </submittedName>
</protein>
<keyword evidence="2" id="KW-1185">Reference proteome</keyword>
<gene>
    <name evidence="1" type="ORF">J2X78_005065</name>
</gene>
<proteinExistence type="predicted"/>
<comment type="caution">
    <text evidence="1">The sequence shown here is derived from an EMBL/GenBank/DDBJ whole genome shotgun (WGS) entry which is preliminary data.</text>
</comment>